<evidence type="ECO:0000256" key="1">
    <source>
        <dbReference type="ARBA" id="ARBA00023002"/>
    </source>
</evidence>
<dbReference type="InterPro" id="IPR039068">
    <property type="entry name" value="PqqC-like"/>
</dbReference>
<keyword evidence="3" id="KW-1185">Reference proteome</keyword>
<dbReference type="Pfam" id="PF14518">
    <property type="entry name" value="Haem_oxygenas_2"/>
    <property type="match status" value="1"/>
</dbReference>
<evidence type="ECO:0000313" key="2">
    <source>
        <dbReference type="EMBL" id="KAA1250755.1"/>
    </source>
</evidence>
<dbReference type="SUPFAM" id="SSF48613">
    <property type="entry name" value="Heme oxygenase-like"/>
    <property type="match status" value="1"/>
</dbReference>
<accession>A0A5B1BSQ3</accession>
<dbReference type="AlphaFoldDB" id="A0A5B1BSQ3"/>
<gene>
    <name evidence="2" type="ORF">F0Q45_07960</name>
</gene>
<dbReference type="SMART" id="SM01236">
    <property type="entry name" value="Haem_oxygenase_2"/>
    <property type="match status" value="1"/>
</dbReference>
<reference evidence="2 3" key="1">
    <citation type="submission" date="2019-09" db="EMBL/GenBank/DDBJ databases">
        <title>Report of infection by Mycobacterium simiae a patient suffering from pulmonary tuberculosis.</title>
        <authorList>
            <person name="Mohanty P.S."/>
            <person name="Bansal A.K."/>
            <person name="Singh H."/>
            <person name="Sharma S."/>
            <person name="Patil S.A."/>
            <person name="Upadhaya P."/>
            <person name="Singh P.K."/>
            <person name="Kumar D."/>
            <person name="Kumar S."/>
            <person name="Singh R.K."/>
            <person name="Chaudhary B."/>
        </authorList>
    </citation>
    <scope>NUCLEOTIDE SEQUENCE [LARGE SCALE GENOMIC DNA]</scope>
    <source>
        <strain evidence="2 3">JAL-560-SIM</strain>
    </source>
</reference>
<protein>
    <submittedName>
        <fullName evidence="2">Iron-containing redox enzyme family protein</fullName>
    </submittedName>
</protein>
<dbReference type="EMBL" id="VTZN01000033">
    <property type="protein sequence ID" value="KAA1250755.1"/>
    <property type="molecule type" value="Genomic_DNA"/>
</dbReference>
<dbReference type="PANTHER" id="PTHR40279">
    <property type="entry name" value="PQQC-LIKE PROTEIN"/>
    <property type="match status" value="1"/>
</dbReference>
<organism evidence="2 3">
    <name type="scientific">Mycobacterium simiae</name>
    <name type="common">Mycobacterium habana</name>
    <dbReference type="NCBI Taxonomy" id="1784"/>
    <lineage>
        <taxon>Bacteria</taxon>
        <taxon>Bacillati</taxon>
        <taxon>Actinomycetota</taxon>
        <taxon>Actinomycetes</taxon>
        <taxon>Mycobacteriales</taxon>
        <taxon>Mycobacteriaceae</taxon>
        <taxon>Mycobacterium</taxon>
        <taxon>Mycobacterium simiae complex</taxon>
    </lineage>
</organism>
<dbReference type="Proteomes" id="UP000324701">
    <property type="component" value="Unassembled WGS sequence"/>
</dbReference>
<dbReference type="Gene3D" id="1.20.910.10">
    <property type="entry name" value="Heme oxygenase-like"/>
    <property type="match status" value="1"/>
</dbReference>
<proteinExistence type="predicted"/>
<dbReference type="InterPro" id="IPR016084">
    <property type="entry name" value="Haem_Oase-like_multi-hlx"/>
</dbReference>
<name>A0A5B1BSQ3_MYCSI</name>
<sequence length="239" mass="26304">MSTTATDVNAFLLDLNTEIRDKKLSILDADFLAAAEAGELSRDQIERWARVFYAATRNGRTILGTFYANSPDDAEVRRELAENLYEEETGRISGVNKCHMDVFFDLLAAFGIDATEAASLTSPLGDYVAQGRAIAAEDYYVELAAYGLSIEAPNAEFCQRIFDALRSNYQFSAQQLTWFSMHAELDADHGAEFQAHAAKAALSPNGLNRLREHTLGMSEGAKLVWNGFDAWRATAAAVD</sequence>
<dbReference type="PANTHER" id="PTHR40279:SF3">
    <property type="entry name" value="4-AMINOBENZOATE SYNTHASE"/>
    <property type="match status" value="1"/>
</dbReference>
<dbReference type="GO" id="GO:0016491">
    <property type="term" value="F:oxidoreductase activity"/>
    <property type="evidence" value="ECO:0007669"/>
    <property type="project" value="UniProtKB-KW"/>
</dbReference>
<dbReference type="RefSeq" id="WP_149653423.1">
    <property type="nucleotide sequence ID" value="NZ_VTZN01000033.1"/>
</dbReference>
<comment type="caution">
    <text evidence="2">The sequence shown here is derived from an EMBL/GenBank/DDBJ whole genome shotgun (WGS) entry which is preliminary data.</text>
</comment>
<dbReference type="OrthoDB" id="9800756at2"/>
<keyword evidence="1" id="KW-0560">Oxidoreductase</keyword>
<evidence type="ECO:0000313" key="3">
    <source>
        <dbReference type="Proteomes" id="UP000324701"/>
    </source>
</evidence>